<dbReference type="PANTHER" id="PTHR46401">
    <property type="entry name" value="GLYCOSYLTRANSFERASE WBBK-RELATED"/>
    <property type="match status" value="1"/>
</dbReference>
<evidence type="ECO:0000259" key="2">
    <source>
        <dbReference type="Pfam" id="PF00534"/>
    </source>
</evidence>
<dbReference type="SUPFAM" id="SSF53756">
    <property type="entry name" value="UDP-Glycosyltransferase/glycogen phosphorylase"/>
    <property type="match status" value="1"/>
</dbReference>
<evidence type="ECO:0000313" key="4">
    <source>
        <dbReference type="EMBL" id="SMO96707.1"/>
    </source>
</evidence>
<name>A0A521FKH0_9BACT</name>
<protein>
    <submittedName>
        <fullName evidence="4">Glycosyltransferase involved in cell wall bisynthesis</fullName>
    </submittedName>
</protein>
<dbReference type="Gene3D" id="3.40.50.2000">
    <property type="entry name" value="Glycogen Phosphorylase B"/>
    <property type="match status" value="2"/>
</dbReference>
<accession>A0A521FKH0</accession>
<evidence type="ECO:0000313" key="5">
    <source>
        <dbReference type="Proteomes" id="UP000317557"/>
    </source>
</evidence>
<dbReference type="EMBL" id="FXTP01000021">
    <property type="protein sequence ID" value="SMO96707.1"/>
    <property type="molecule type" value="Genomic_DNA"/>
</dbReference>
<dbReference type="InterPro" id="IPR001296">
    <property type="entry name" value="Glyco_trans_1"/>
</dbReference>
<dbReference type="CDD" id="cd03809">
    <property type="entry name" value="GT4_MtfB-like"/>
    <property type="match status" value="1"/>
</dbReference>
<dbReference type="Pfam" id="PF00534">
    <property type="entry name" value="Glycos_transf_1"/>
    <property type="match status" value="1"/>
</dbReference>
<keyword evidence="5" id="KW-1185">Reference proteome</keyword>
<gene>
    <name evidence="4" type="ORF">SAMN06265219_12127</name>
</gene>
<feature type="domain" description="Glycosyl transferase family 1" evidence="2">
    <location>
        <begin position="188"/>
        <end position="344"/>
    </location>
</feature>
<reference evidence="4 5" key="1">
    <citation type="submission" date="2017-05" db="EMBL/GenBank/DDBJ databases">
        <authorList>
            <person name="Varghese N."/>
            <person name="Submissions S."/>
        </authorList>
    </citation>
    <scope>NUCLEOTIDE SEQUENCE [LARGE SCALE GENOMIC DNA]</scope>
    <source>
        <strain evidence="4 5">DSM 21985</strain>
    </source>
</reference>
<proteinExistence type="predicted"/>
<dbReference type="AlphaFoldDB" id="A0A521FKH0"/>
<dbReference type="OrthoDB" id="9801609at2"/>
<organism evidence="4 5">
    <name type="scientific">Gracilimonas mengyeensis</name>
    <dbReference type="NCBI Taxonomy" id="1302730"/>
    <lineage>
        <taxon>Bacteria</taxon>
        <taxon>Pseudomonadati</taxon>
        <taxon>Balneolota</taxon>
        <taxon>Balneolia</taxon>
        <taxon>Balneolales</taxon>
        <taxon>Balneolaceae</taxon>
        <taxon>Gracilimonas</taxon>
    </lineage>
</organism>
<keyword evidence="1 4" id="KW-0808">Transferase</keyword>
<sequence>MNIAITTHVNPAVSNGLGQYIRYLIKGLEEVDSPHAFYIIVNKDFESFLTVSHPNFKFIRVDIPHHPRKIMRPWYFFWQNALAGKLFQKYDIDVFHLPNPVPLYNTFDVPHVVTLHDLAEQHGQRHSGLHQKFRMWVNKLSAEKASDILTVSEFSKKEIITEMGIPEDKIRVTYPGLTIDPSSAISKKMNSQRPYLLHVGGSRRNKNVERLIAAYLSSSTREKMDLYFVGETVNLNKSQNELKKLRKKGVHFKGYVTEEELLGYYQQAYALVYPSLYEGFGLPVLEAMALGVPVITSNCTSLPEVAGDAALMVKPESIISIRKAIEKLGLDDGLKEQLIKKGKQQSRKFDWKTAAQKTILVYEQAAGYQ</sequence>
<dbReference type="GO" id="GO:0016757">
    <property type="term" value="F:glycosyltransferase activity"/>
    <property type="evidence" value="ECO:0007669"/>
    <property type="project" value="InterPro"/>
</dbReference>
<evidence type="ECO:0000259" key="3">
    <source>
        <dbReference type="Pfam" id="PF13439"/>
    </source>
</evidence>
<dbReference type="PANTHER" id="PTHR46401:SF2">
    <property type="entry name" value="GLYCOSYLTRANSFERASE WBBK-RELATED"/>
    <property type="match status" value="1"/>
</dbReference>
<evidence type="ECO:0000256" key="1">
    <source>
        <dbReference type="ARBA" id="ARBA00022679"/>
    </source>
</evidence>
<dbReference type="InterPro" id="IPR028098">
    <property type="entry name" value="Glyco_trans_4-like_N"/>
</dbReference>
<dbReference type="Pfam" id="PF13439">
    <property type="entry name" value="Glyco_transf_4"/>
    <property type="match status" value="1"/>
</dbReference>
<dbReference type="RefSeq" id="WP_142456233.1">
    <property type="nucleotide sequence ID" value="NZ_FXTP01000021.1"/>
</dbReference>
<feature type="domain" description="Glycosyltransferase subfamily 4-like N-terminal" evidence="3">
    <location>
        <begin position="15"/>
        <end position="178"/>
    </location>
</feature>
<dbReference type="Proteomes" id="UP000317557">
    <property type="component" value="Unassembled WGS sequence"/>
</dbReference>